<dbReference type="SMART" id="SM00858">
    <property type="entry name" value="SAF"/>
    <property type="match status" value="1"/>
</dbReference>
<dbReference type="OrthoDB" id="163768at2"/>
<protein>
    <submittedName>
        <fullName evidence="2">Flp pilus assembly protein CpaB</fullName>
    </submittedName>
</protein>
<dbReference type="EMBL" id="VOSK01000003">
    <property type="protein sequence ID" value="MPR24140.1"/>
    <property type="molecule type" value="Genomic_DNA"/>
</dbReference>
<dbReference type="Pfam" id="PF16976">
    <property type="entry name" value="RcpC"/>
    <property type="match status" value="1"/>
</dbReference>
<dbReference type="AlphaFoldDB" id="A0A5N7MBX3"/>
<accession>A0A5N7MBX3</accession>
<dbReference type="InterPro" id="IPR031571">
    <property type="entry name" value="RcpC_dom"/>
</dbReference>
<comment type="caution">
    <text evidence="2">The sequence shown here is derived from an EMBL/GenBank/DDBJ whole genome shotgun (WGS) entry which is preliminary data.</text>
</comment>
<sequence length="267" mass="28519">MKPARALVFGVAILSGGGVAFIAGQNSVPPPPPAQIIQAPAIRETERTVEVLVAAQPLEIGRRIGPGDLKWQRWPESIKPDDGILHSPNTNLDSFDGALVRTPLIANDLITPEKLITEKENGFLAAMLSPDMRAIAIPIDGGGADTAGGFVLPNDRVDIIRVEMRDPKSGGPTSQVILSNVRILAIGNFLREEKGSKTIAGRTATLEVTPGQAEMIVSAQKMGSLTMALRPFEKDAARVPQEAKKDTKKEEQKLTIIRSGVAAELTQ</sequence>
<dbReference type="Pfam" id="PF08666">
    <property type="entry name" value="SAF"/>
    <property type="match status" value="1"/>
</dbReference>
<dbReference type="RefSeq" id="WP_152709048.1">
    <property type="nucleotide sequence ID" value="NZ_VOSJ01000047.1"/>
</dbReference>
<gene>
    <name evidence="2" type="primary">cpaB</name>
    <name evidence="2" type="ORF">FS320_02590</name>
</gene>
<feature type="domain" description="SAF" evidence="1">
    <location>
        <begin position="49"/>
        <end position="116"/>
    </location>
</feature>
<evidence type="ECO:0000259" key="1">
    <source>
        <dbReference type="SMART" id="SM00858"/>
    </source>
</evidence>
<organism evidence="2 3">
    <name type="scientific">Microvirga tunisiensis</name>
    <dbReference type="NCBI Taxonomy" id="2108360"/>
    <lineage>
        <taxon>Bacteria</taxon>
        <taxon>Pseudomonadati</taxon>
        <taxon>Pseudomonadota</taxon>
        <taxon>Alphaproteobacteria</taxon>
        <taxon>Hyphomicrobiales</taxon>
        <taxon>Methylobacteriaceae</taxon>
        <taxon>Microvirga</taxon>
    </lineage>
</organism>
<dbReference type="InterPro" id="IPR013974">
    <property type="entry name" value="SAF"/>
</dbReference>
<dbReference type="NCBIfam" id="TIGR03177">
    <property type="entry name" value="pilus_cpaB"/>
    <property type="match status" value="1"/>
</dbReference>
<proteinExistence type="predicted"/>
<dbReference type="InterPro" id="IPR017592">
    <property type="entry name" value="Pilus_assmbl_Flp-typ_CpaB"/>
</dbReference>
<name>A0A5N7MBX3_9HYPH</name>
<evidence type="ECO:0000313" key="3">
    <source>
        <dbReference type="Proteomes" id="UP000403266"/>
    </source>
</evidence>
<reference evidence="2 3" key="1">
    <citation type="journal article" date="2019" name="Syst. Appl. Microbiol.">
        <title>Microvirga tunisiensis sp. nov., a root nodule symbiotic bacterium isolated from Lupinus micranthus and L. luteus grown in Northern Tunisia.</title>
        <authorList>
            <person name="Msaddak A."/>
            <person name="Rejili M."/>
            <person name="Duran D."/>
            <person name="Mars M."/>
            <person name="Palacios J.M."/>
            <person name="Ruiz-Argueso T."/>
            <person name="Rey L."/>
            <person name="Imperial J."/>
        </authorList>
    </citation>
    <scope>NUCLEOTIDE SEQUENCE [LARGE SCALE GENOMIC DNA]</scope>
    <source>
        <strain evidence="2 3">Lmie10</strain>
    </source>
</reference>
<keyword evidence="3" id="KW-1185">Reference proteome</keyword>
<dbReference type="Proteomes" id="UP000403266">
    <property type="component" value="Unassembled WGS sequence"/>
</dbReference>
<dbReference type="CDD" id="cd11614">
    <property type="entry name" value="SAF_CpaB_FlgA_like"/>
    <property type="match status" value="1"/>
</dbReference>
<evidence type="ECO:0000313" key="2">
    <source>
        <dbReference type="EMBL" id="MPR24140.1"/>
    </source>
</evidence>